<feature type="chain" id="PRO_5046791270" evidence="2">
    <location>
        <begin position="24"/>
        <end position="376"/>
    </location>
</feature>
<dbReference type="RefSeq" id="WP_386774489.1">
    <property type="nucleotide sequence ID" value="NZ_JBHRUG010000027.1"/>
</dbReference>
<sequence length="376" mass="43656">MTRTRILLFVLLGLLWLSSAAHGEDERRFVFSYQYTPGDDMAPRGGTLEGPPVTLAEEPTEDWRALQENGLEDFERDRRAILAMAGEYRTSFDFLEIAGFVEDFEPDRPYQSWATEYIEVLKDTGDFISLQHVLVIRPVDEEGATLEPIVTKHWRQDWQYEDDAILAYRGRNVWERESIPADQREGSWSQAVYHVDDSPRYASYGHWRHHAGVSTWQGSETWRPLPRREFSVRDDYQVLVGRNEHTITPRGWIHRQENLKTVLQDDGSVKRHLALEYGVNRYQRIEGFDFSLADAYLERTDAFWRAVRHTWSDVARQHTCFRLKPEAEGYKLFQRLFDLADASAEAQNAGSNETRAQETIREHVSPLHGECSGSTS</sequence>
<feature type="compositionally biased region" description="Basic and acidic residues" evidence="1">
    <location>
        <begin position="355"/>
        <end position="365"/>
    </location>
</feature>
<dbReference type="InterPro" id="IPR046715">
    <property type="entry name" value="DUF6607"/>
</dbReference>
<evidence type="ECO:0000313" key="4">
    <source>
        <dbReference type="Proteomes" id="UP001595579"/>
    </source>
</evidence>
<organism evidence="3 4">
    <name type="scientific">Litchfieldella rifensis</name>
    <dbReference type="NCBI Taxonomy" id="762643"/>
    <lineage>
        <taxon>Bacteria</taxon>
        <taxon>Pseudomonadati</taxon>
        <taxon>Pseudomonadota</taxon>
        <taxon>Gammaproteobacteria</taxon>
        <taxon>Oceanospirillales</taxon>
        <taxon>Halomonadaceae</taxon>
        <taxon>Litchfieldella</taxon>
    </lineage>
</organism>
<feature type="signal peptide" evidence="2">
    <location>
        <begin position="1"/>
        <end position="23"/>
    </location>
</feature>
<dbReference type="Proteomes" id="UP001595579">
    <property type="component" value="Unassembled WGS sequence"/>
</dbReference>
<accession>A0ABV7LQ38</accession>
<evidence type="ECO:0000313" key="3">
    <source>
        <dbReference type="EMBL" id="MFC3284472.1"/>
    </source>
</evidence>
<evidence type="ECO:0000256" key="1">
    <source>
        <dbReference type="SAM" id="MobiDB-lite"/>
    </source>
</evidence>
<keyword evidence="2" id="KW-0732">Signal</keyword>
<feature type="region of interest" description="Disordered" evidence="1">
    <location>
        <begin position="347"/>
        <end position="376"/>
    </location>
</feature>
<keyword evidence="4" id="KW-1185">Reference proteome</keyword>
<reference evidence="4" key="1">
    <citation type="journal article" date="2019" name="Int. J. Syst. Evol. Microbiol.">
        <title>The Global Catalogue of Microorganisms (GCM) 10K type strain sequencing project: providing services to taxonomists for standard genome sequencing and annotation.</title>
        <authorList>
            <consortium name="The Broad Institute Genomics Platform"/>
            <consortium name="The Broad Institute Genome Sequencing Center for Infectious Disease"/>
            <person name="Wu L."/>
            <person name="Ma J."/>
        </authorList>
    </citation>
    <scope>NUCLEOTIDE SEQUENCE [LARGE SCALE GENOMIC DNA]</scope>
    <source>
        <strain evidence="4">CECT 7698</strain>
    </source>
</reference>
<evidence type="ECO:0000256" key="2">
    <source>
        <dbReference type="SAM" id="SignalP"/>
    </source>
</evidence>
<gene>
    <name evidence="3" type="ORF">ACFOEV_12750</name>
</gene>
<dbReference type="Pfam" id="PF20311">
    <property type="entry name" value="DUF6607"/>
    <property type="match status" value="1"/>
</dbReference>
<protein>
    <submittedName>
        <fullName evidence="3">DUF6607 family protein</fullName>
    </submittedName>
</protein>
<proteinExistence type="predicted"/>
<name>A0ABV7LQ38_9GAMM</name>
<dbReference type="EMBL" id="JBHRUG010000027">
    <property type="protein sequence ID" value="MFC3284472.1"/>
    <property type="molecule type" value="Genomic_DNA"/>
</dbReference>
<comment type="caution">
    <text evidence="3">The sequence shown here is derived from an EMBL/GenBank/DDBJ whole genome shotgun (WGS) entry which is preliminary data.</text>
</comment>